<keyword evidence="7 8" id="KW-0472">Membrane</keyword>
<dbReference type="PANTHER" id="PTHR21716">
    <property type="entry name" value="TRANSMEMBRANE PROTEIN"/>
    <property type="match status" value="1"/>
</dbReference>
<comment type="caution">
    <text evidence="9">The sequence shown here is derived from an EMBL/GenBank/DDBJ whole genome shotgun (WGS) entry which is preliminary data.</text>
</comment>
<dbReference type="Pfam" id="PF01594">
    <property type="entry name" value="AI-2E_transport"/>
    <property type="match status" value="1"/>
</dbReference>
<evidence type="ECO:0000313" key="10">
    <source>
        <dbReference type="Proteomes" id="UP000324376"/>
    </source>
</evidence>
<feature type="transmembrane region" description="Helical" evidence="8">
    <location>
        <begin position="62"/>
        <end position="83"/>
    </location>
</feature>
<evidence type="ECO:0000256" key="4">
    <source>
        <dbReference type="ARBA" id="ARBA00022475"/>
    </source>
</evidence>
<evidence type="ECO:0000256" key="5">
    <source>
        <dbReference type="ARBA" id="ARBA00022692"/>
    </source>
</evidence>
<evidence type="ECO:0000256" key="8">
    <source>
        <dbReference type="SAM" id="Phobius"/>
    </source>
</evidence>
<keyword evidence="10" id="KW-1185">Reference proteome</keyword>
<comment type="similarity">
    <text evidence="2">Belongs to the autoinducer-2 exporter (AI-2E) (TC 2.A.86) family.</text>
</comment>
<sequence length="375" mass="41097">MSETFVKRLLVIVLSIIGVYCVIIALIQTQQYIAPLVLGGLFAMSLLPLYNALRKRRLGSGLAAFVSLGVLVVALGVLIFIFSTRVKGVVSEWNNLRTEMLPTVNNAQQYLDSNLGIQFKELDRLINFMKPNDQNDSQSFTISTRMVSDTVNPLFGVVGSFFLILIYIYFFLFFKEHIHKAILNFFSASHQKAAKNALHNAAIVCRQYFIGKMVLIIILAIIYYTGLQIIGVKYALFLACFAALLSVIPYVGNIIGAGLAILLGMVTEGLTPVSVIIGVGITFTIAQFIESYILEPFVIGNKVGLNALFTILAVVFGGALWGIVGMVVAIPLVGILKVLFDAIPWLAPIGTLIGNIEEPKSKGKISAIIQKIKFW</sequence>
<reference evidence="9 10" key="1">
    <citation type="submission" date="2019-07" db="EMBL/GenBank/DDBJ databases">
        <title>Genomic Encyclopedia of Archaeal and Bacterial Type Strains, Phase II (KMG-II): from individual species to whole genera.</title>
        <authorList>
            <person name="Goeker M."/>
        </authorList>
    </citation>
    <scope>NUCLEOTIDE SEQUENCE [LARGE SCALE GENOMIC DNA]</scope>
    <source>
        <strain evidence="9 10">DSM 17527</strain>
    </source>
</reference>
<keyword evidence="5 8" id="KW-0812">Transmembrane</keyword>
<keyword evidence="6 8" id="KW-1133">Transmembrane helix</keyword>
<dbReference type="GO" id="GO:0055085">
    <property type="term" value="P:transmembrane transport"/>
    <property type="evidence" value="ECO:0007669"/>
    <property type="project" value="TreeGrafter"/>
</dbReference>
<keyword evidence="4" id="KW-1003">Cell membrane</keyword>
<organism evidence="9 10">
    <name type="scientific">Aquimarina intermedia</name>
    <dbReference type="NCBI Taxonomy" id="350814"/>
    <lineage>
        <taxon>Bacteria</taxon>
        <taxon>Pseudomonadati</taxon>
        <taxon>Bacteroidota</taxon>
        <taxon>Flavobacteriia</taxon>
        <taxon>Flavobacteriales</taxon>
        <taxon>Flavobacteriaceae</taxon>
        <taxon>Aquimarina</taxon>
    </lineage>
</organism>
<dbReference type="Proteomes" id="UP000324376">
    <property type="component" value="Unassembled WGS sequence"/>
</dbReference>
<gene>
    <name evidence="9" type="ORF">BD809_103298</name>
</gene>
<feature type="transmembrane region" description="Helical" evidence="8">
    <location>
        <begin position="154"/>
        <end position="174"/>
    </location>
</feature>
<evidence type="ECO:0000256" key="2">
    <source>
        <dbReference type="ARBA" id="ARBA00009773"/>
    </source>
</evidence>
<dbReference type="PANTHER" id="PTHR21716:SF53">
    <property type="entry name" value="PERMEASE PERM-RELATED"/>
    <property type="match status" value="1"/>
</dbReference>
<evidence type="ECO:0000256" key="3">
    <source>
        <dbReference type="ARBA" id="ARBA00022448"/>
    </source>
</evidence>
<dbReference type="RefSeq" id="WP_148782225.1">
    <property type="nucleotide sequence ID" value="NZ_VNHU01000003.1"/>
</dbReference>
<keyword evidence="3" id="KW-0813">Transport</keyword>
<dbReference type="OrthoDB" id="9793390at2"/>
<comment type="subcellular location">
    <subcellularLocation>
        <location evidence="1">Cell membrane</location>
        <topology evidence="1">Multi-pass membrane protein</topology>
    </subcellularLocation>
</comment>
<proteinExistence type="inferred from homology"/>
<dbReference type="GO" id="GO:0005886">
    <property type="term" value="C:plasma membrane"/>
    <property type="evidence" value="ECO:0007669"/>
    <property type="project" value="UniProtKB-SubCell"/>
</dbReference>
<protein>
    <submittedName>
        <fullName evidence="9">Putative PurR-regulated permease PerM</fullName>
    </submittedName>
</protein>
<dbReference type="InterPro" id="IPR002549">
    <property type="entry name" value="AI-2E-like"/>
</dbReference>
<dbReference type="EMBL" id="VNHU01000003">
    <property type="protein sequence ID" value="TYP75234.1"/>
    <property type="molecule type" value="Genomic_DNA"/>
</dbReference>
<feature type="transmembrane region" description="Helical" evidence="8">
    <location>
        <begin position="209"/>
        <end position="230"/>
    </location>
</feature>
<name>A0A5S5C7B6_9FLAO</name>
<evidence type="ECO:0000313" key="9">
    <source>
        <dbReference type="EMBL" id="TYP75234.1"/>
    </source>
</evidence>
<accession>A0A5S5C7B6</accession>
<feature type="transmembrane region" description="Helical" evidence="8">
    <location>
        <begin position="309"/>
        <end position="336"/>
    </location>
</feature>
<feature type="transmembrane region" description="Helical" evidence="8">
    <location>
        <begin position="33"/>
        <end position="50"/>
    </location>
</feature>
<evidence type="ECO:0000256" key="6">
    <source>
        <dbReference type="ARBA" id="ARBA00022989"/>
    </source>
</evidence>
<feature type="transmembrane region" description="Helical" evidence="8">
    <location>
        <begin position="9"/>
        <end position="27"/>
    </location>
</feature>
<feature type="transmembrane region" description="Helical" evidence="8">
    <location>
        <begin position="236"/>
        <end position="263"/>
    </location>
</feature>
<feature type="transmembrane region" description="Helical" evidence="8">
    <location>
        <begin position="270"/>
        <end position="289"/>
    </location>
</feature>
<evidence type="ECO:0000256" key="1">
    <source>
        <dbReference type="ARBA" id="ARBA00004651"/>
    </source>
</evidence>
<evidence type="ECO:0000256" key="7">
    <source>
        <dbReference type="ARBA" id="ARBA00023136"/>
    </source>
</evidence>
<dbReference type="AlphaFoldDB" id="A0A5S5C7B6"/>